<dbReference type="Pfam" id="PF13242">
    <property type="entry name" value="Hydrolase_like"/>
    <property type="match status" value="1"/>
</dbReference>
<sequence>MYDAILLDLDGVIYRGKEPIPGASQALQTWHNAGTPYAFITNNAARDVEEIAQTIASFDIHCTPQHVRTSAQAAAEKLAHDIDTDSAVLVLGSEFLRSCVASHGFSVITPDNRDWLTQNTPAAVVQGFGPSTTWTDISWAITAVRNGAQYRPTNPDKAIPTGRGIMPGNGTFVDIVARFSGATPVYAGKPEPTMLTQTIDAMGASNPLMVGDQLETDIEAAVAAGIDSALTLTGVTSIDAALRAPQHQRPTRIVSGLPDLLEELPVAEVGPTEARCGSASVRVEAGVVAHDGDPLLAANAALAYMHAHNTGLDAGTLSGQL</sequence>
<comment type="caution">
    <text evidence="1">The sequence shown here is derived from an EMBL/GenBank/DDBJ whole genome shotgun (WGS) entry which is preliminary data.</text>
</comment>
<dbReference type="Pfam" id="PF13344">
    <property type="entry name" value="Hydrolase_6"/>
    <property type="match status" value="1"/>
</dbReference>
<dbReference type="NCBIfam" id="TIGR01549">
    <property type="entry name" value="HAD-SF-IA-v1"/>
    <property type="match status" value="1"/>
</dbReference>
<evidence type="ECO:0000313" key="2">
    <source>
        <dbReference type="Proteomes" id="UP000235598"/>
    </source>
</evidence>
<gene>
    <name evidence="1" type="ORF">CJ199_04720</name>
</gene>
<dbReference type="EMBL" id="PNHK01000001">
    <property type="protein sequence ID" value="PMD06660.1"/>
    <property type="molecule type" value="Genomic_DNA"/>
</dbReference>
<dbReference type="InterPro" id="IPR023214">
    <property type="entry name" value="HAD_sf"/>
</dbReference>
<dbReference type="GO" id="GO:0005737">
    <property type="term" value="C:cytoplasm"/>
    <property type="evidence" value="ECO:0007669"/>
    <property type="project" value="TreeGrafter"/>
</dbReference>
<protein>
    <submittedName>
        <fullName evidence="1">Haloacid dehalogenase</fullName>
    </submittedName>
</protein>
<dbReference type="PANTHER" id="PTHR19288">
    <property type="entry name" value="4-NITROPHENYLPHOSPHATASE-RELATED"/>
    <property type="match status" value="1"/>
</dbReference>
<dbReference type="Gene3D" id="3.40.50.1000">
    <property type="entry name" value="HAD superfamily/HAD-like"/>
    <property type="match status" value="2"/>
</dbReference>
<dbReference type="InterPro" id="IPR036412">
    <property type="entry name" value="HAD-like_sf"/>
</dbReference>
<reference evidence="1 2" key="1">
    <citation type="submission" date="2017-09" db="EMBL/GenBank/DDBJ databases">
        <title>Bacterial strain isolated from the female urinary microbiota.</title>
        <authorList>
            <person name="Thomas-White K."/>
            <person name="Kumar N."/>
            <person name="Forster S."/>
            <person name="Putonti C."/>
            <person name="Lawley T."/>
            <person name="Wolfe A.J."/>
        </authorList>
    </citation>
    <scope>NUCLEOTIDE SEQUENCE [LARGE SCALE GENOMIC DNA]</scope>
    <source>
        <strain evidence="1 2">UMB1301</strain>
    </source>
</reference>
<accession>A0A2N6VR95</accession>
<dbReference type="PANTHER" id="PTHR19288:SF95">
    <property type="entry name" value="D-GLYCEROL 3-PHOSPHATE PHOSPHATASE"/>
    <property type="match status" value="1"/>
</dbReference>
<dbReference type="InterPro" id="IPR006439">
    <property type="entry name" value="HAD-SF_hydro_IA"/>
</dbReference>
<dbReference type="OrthoDB" id="3400930at2"/>
<dbReference type="SUPFAM" id="SSF56784">
    <property type="entry name" value="HAD-like"/>
    <property type="match status" value="1"/>
</dbReference>
<proteinExistence type="predicted"/>
<dbReference type="GO" id="GO:0016791">
    <property type="term" value="F:phosphatase activity"/>
    <property type="evidence" value="ECO:0007669"/>
    <property type="project" value="TreeGrafter"/>
</dbReference>
<dbReference type="RefSeq" id="WP_102238302.1">
    <property type="nucleotide sequence ID" value="NZ_BAAAIM010000005.1"/>
</dbReference>
<dbReference type="AlphaFoldDB" id="A0A2N6VR95"/>
<name>A0A2N6VR95_9MICO</name>
<organism evidence="1 2">
    <name type="scientific">Brevibacterium paucivorans</name>
    <dbReference type="NCBI Taxonomy" id="170994"/>
    <lineage>
        <taxon>Bacteria</taxon>
        <taxon>Bacillati</taxon>
        <taxon>Actinomycetota</taxon>
        <taxon>Actinomycetes</taxon>
        <taxon>Micrococcales</taxon>
        <taxon>Brevibacteriaceae</taxon>
        <taxon>Brevibacterium</taxon>
    </lineage>
</organism>
<dbReference type="NCBIfam" id="TIGR01460">
    <property type="entry name" value="HAD-SF-IIA"/>
    <property type="match status" value="1"/>
</dbReference>
<dbReference type="InterPro" id="IPR006357">
    <property type="entry name" value="HAD-SF_hydro_IIA"/>
</dbReference>
<dbReference type="Proteomes" id="UP000235598">
    <property type="component" value="Unassembled WGS sequence"/>
</dbReference>
<evidence type="ECO:0000313" key="1">
    <source>
        <dbReference type="EMBL" id="PMD06660.1"/>
    </source>
</evidence>